<proteinExistence type="predicted"/>
<gene>
    <name evidence="1" type="ORF">ERS852478_02298</name>
</gene>
<organism evidence="1 2">
    <name type="scientific">Blautia wexlerae</name>
    <dbReference type="NCBI Taxonomy" id="418240"/>
    <lineage>
        <taxon>Bacteria</taxon>
        <taxon>Bacillati</taxon>
        <taxon>Bacillota</taxon>
        <taxon>Clostridia</taxon>
        <taxon>Lachnospirales</taxon>
        <taxon>Lachnospiraceae</taxon>
        <taxon>Blautia</taxon>
    </lineage>
</organism>
<dbReference type="Proteomes" id="UP000095431">
    <property type="component" value="Unassembled WGS sequence"/>
</dbReference>
<accession>A0A174DQ05</accession>
<dbReference type="EMBL" id="CYZN01000014">
    <property type="protein sequence ID" value="CUO26185.1"/>
    <property type="molecule type" value="Genomic_DNA"/>
</dbReference>
<name>A0A174DQ05_9FIRM</name>
<sequence>MFGDSIVICVFWGRRNERGSLRGIIYKKNYIKNVYLKGGNFK</sequence>
<dbReference type="AlphaFoldDB" id="A0A174DQ05"/>
<reference evidence="1 2" key="1">
    <citation type="submission" date="2015-09" db="EMBL/GenBank/DDBJ databases">
        <authorList>
            <consortium name="Pathogen Informatics"/>
        </authorList>
    </citation>
    <scope>NUCLEOTIDE SEQUENCE [LARGE SCALE GENOMIC DNA]</scope>
    <source>
        <strain evidence="1 2">2789STDY5834863</strain>
    </source>
</reference>
<evidence type="ECO:0000313" key="2">
    <source>
        <dbReference type="Proteomes" id="UP000095431"/>
    </source>
</evidence>
<evidence type="ECO:0000313" key="1">
    <source>
        <dbReference type="EMBL" id="CUO26185.1"/>
    </source>
</evidence>
<protein>
    <submittedName>
        <fullName evidence="1">Uncharacterized protein</fullName>
    </submittedName>
</protein>